<evidence type="ECO:0000313" key="1">
    <source>
        <dbReference type="EMBL" id="EAZ88876.1"/>
    </source>
</evidence>
<protein>
    <submittedName>
        <fullName evidence="1">Uncharacterized protein</fullName>
    </submittedName>
</protein>
<name>A3IXD3_9CHRO</name>
<accession>A3IXD3</accession>
<reference evidence="1 2" key="1">
    <citation type="submission" date="2007-03" db="EMBL/GenBank/DDBJ databases">
        <authorList>
            <person name="Stal L."/>
            <person name="Ferriera S."/>
            <person name="Johnson J."/>
            <person name="Kravitz S."/>
            <person name="Beeson K."/>
            <person name="Sutton G."/>
            <person name="Rogers Y.-H."/>
            <person name="Friedman R."/>
            <person name="Frazier M."/>
            <person name="Venter J.C."/>
        </authorList>
    </citation>
    <scope>NUCLEOTIDE SEQUENCE [LARGE SCALE GENOMIC DNA]</scope>
    <source>
        <strain evidence="1 2">CCY0110</strain>
    </source>
</reference>
<gene>
    <name evidence="1" type="ORF">CY0110_31320</name>
</gene>
<dbReference type="Proteomes" id="UP000003781">
    <property type="component" value="Unassembled WGS sequence"/>
</dbReference>
<evidence type="ECO:0000313" key="2">
    <source>
        <dbReference type="Proteomes" id="UP000003781"/>
    </source>
</evidence>
<dbReference type="EMBL" id="AAXW01000063">
    <property type="protein sequence ID" value="EAZ88876.1"/>
    <property type="molecule type" value="Genomic_DNA"/>
</dbReference>
<keyword evidence="2" id="KW-1185">Reference proteome</keyword>
<dbReference type="RefSeq" id="WP_008278039.1">
    <property type="nucleotide sequence ID" value="NZ_AAXW01000063.1"/>
</dbReference>
<proteinExistence type="predicted"/>
<sequence>MTQLLDKTNPDKVLNLALKSLTFSFDGTRFVGKVEPTPIIEWLFTESPFIVALDDDKESGQIEIRLEGSSYLLISWGFNVDVFDVDDGRETEAFYHYCLS</sequence>
<dbReference type="AlphaFoldDB" id="A3IXD3"/>
<comment type="caution">
    <text evidence="1">The sequence shown here is derived from an EMBL/GenBank/DDBJ whole genome shotgun (WGS) entry which is preliminary data.</text>
</comment>
<organism evidence="1 2">
    <name type="scientific">Crocosphaera chwakensis CCY0110</name>
    <dbReference type="NCBI Taxonomy" id="391612"/>
    <lineage>
        <taxon>Bacteria</taxon>
        <taxon>Bacillati</taxon>
        <taxon>Cyanobacteriota</taxon>
        <taxon>Cyanophyceae</taxon>
        <taxon>Oscillatoriophycideae</taxon>
        <taxon>Chroococcales</taxon>
        <taxon>Aphanothecaceae</taxon>
        <taxon>Crocosphaera</taxon>
        <taxon>Crocosphaera chwakensis</taxon>
    </lineage>
</organism>